<reference evidence="3" key="1">
    <citation type="journal article" date="2019" name="Sci. Rep.">
        <title>Draft genome of Tanacetum cinerariifolium, the natural source of mosquito coil.</title>
        <authorList>
            <person name="Yamashiro T."/>
            <person name="Shiraishi A."/>
            <person name="Satake H."/>
            <person name="Nakayama K."/>
        </authorList>
    </citation>
    <scope>NUCLEOTIDE SEQUENCE</scope>
</reference>
<keyword evidence="3" id="KW-0548">Nucleotidyltransferase</keyword>
<evidence type="ECO:0000313" key="3">
    <source>
        <dbReference type="EMBL" id="GEU69365.1"/>
    </source>
</evidence>
<dbReference type="EMBL" id="BKCJ010005920">
    <property type="protein sequence ID" value="GEU69365.1"/>
    <property type="molecule type" value="Genomic_DNA"/>
</dbReference>
<dbReference type="PANTHER" id="PTHR48475">
    <property type="entry name" value="RIBONUCLEASE H"/>
    <property type="match status" value="1"/>
</dbReference>
<feature type="compositionally biased region" description="Polar residues" evidence="1">
    <location>
        <begin position="570"/>
        <end position="580"/>
    </location>
</feature>
<dbReference type="GO" id="GO:0003964">
    <property type="term" value="F:RNA-directed DNA polymerase activity"/>
    <property type="evidence" value="ECO:0007669"/>
    <property type="project" value="UniProtKB-KW"/>
</dbReference>
<comment type="caution">
    <text evidence="3">The sequence shown here is derived from an EMBL/GenBank/DDBJ whole genome shotgun (WGS) entry which is preliminary data.</text>
</comment>
<protein>
    <submittedName>
        <fullName evidence="3">Reverse transcriptase domain-containing protein</fullName>
    </submittedName>
</protein>
<feature type="region of interest" description="Disordered" evidence="1">
    <location>
        <begin position="28"/>
        <end position="51"/>
    </location>
</feature>
<evidence type="ECO:0000256" key="1">
    <source>
        <dbReference type="SAM" id="MobiDB-lite"/>
    </source>
</evidence>
<name>A0A6L2MAR1_TANCI</name>
<organism evidence="3">
    <name type="scientific">Tanacetum cinerariifolium</name>
    <name type="common">Dalmatian daisy</name>
    <name type="synonym">Chrysanthemum cinerariifolium</name>
    <dbReference type="NCBI Taxonomy" id="118510"/>
    <lineage>
        <taxon>Eukaryota</taxon>
        <taxon>Viridiplantae</taxon>
        <taxon>Streptophyta</taxon>
        <taxon>Embryophyta</taxon>
        <taxon>Tracheophyta</taxon>
        <taxon>Spermatophyta</taxon>
        <taxon>Magnoliopsida</taxon>
        <taxon>eudicotyledons</taxon>
        <taxon>Gunneridae</taxon>
        <taxon>Pentapetalae</taxon>
        <taxon>asterids</taxon>
        <taxon>campanulids</taxon>
        <taxon>Asterales</taxon>
        <taxon>Asteraceae</taxon>
        <taxon>Asteroideae</taxon>
        <taxon>Anthemideae</taxon>
        <taxon>Anthemidinae</taxon>
        <taxon>Tanacetum</taxon>
    </lineage>
</organism>
<sequence length="580" mass="66067">RHPWDSVSQSTQKKEAWLTCSLWRRNFREQRKGRRNGNPWGPTEPVLQTQKTPSPSLAFIKENIDVLRTPIKEHDQQAKMKATPRKLAYADSDKEALAGSLAKGFSNRFSLKSSGTSDTQRQTLFTIKSQKTSSINKEPTHLRRSRSVDTFKELSQKFLEEFSQQKRYAKDPTEIHGIKKRQNEGLQAFMDRFKSKSSHIKGVPPVLRISAFIHGHSHSELSKKLNDKIPKIVDEMFERVRAFIRGEVAIRSAEMVRPSQRDKGYVPPTWTGGPERAKNREVMALGKLAHLVKDIRPNNQRDRKPGRNGVKVINMIRREGNHKRSFEERRSELTSDPMSLERTWAERMKKKHSPSAMNFRTKGDEEKTGFHTEEEVYCFTHIPKELKKLRCYASEDDEKGLSRSKRMERGNILGRNSNKKQKKKADGPVVKNLFGQGEQVEETPDANKWGIFDLSKGFQANSTPTTRAWRLYLGRETIEEGSGVGIILISPEEKMYSYVIRLKFKASNHAMDYEALLEGLAASTNKGMATIKLEFLNQEVSVGIKTRPSVEETSSSKKGKATSKALEAQPNCNHKASGSN</sequence>
<dbReference type="AlphaFoldDB" id="A0A6L2MAR1"/>
<dbReference type="Pfam" id="PF03732">
    <property type="entry name" value="Retrotrans_gag"/>
    <property type="match status" value="1"/>
</dbReference>
<evidence type="ECO:0000259" key="2">
    <source>
        <dbReference type="Pfam" id="PF03732"/>
    </source>
</evidence>
<accession>A0A6L2MAR1</accession>
<dbReference type="PANTHER" id="PTHR48475:SF1">
    <property type="entry name" value="RNASE H TYPE-1 DOMAIN-CONTAINING PROTEIN"/>
    <property type="match status" value="1"/>
</dbReference>
<keyword evidence="3" id="KW-0695">RNA-directed DNA polymerase</keyword>
<feature type="domain" description="Retrotransposon gag" evidence="2">
    <location>
        <begin position="145"/>
        <end position="215"/>
    </location>
</feature>
<feature type="non-terminal residue" evidence="3">
    <location>
        <position position="1"/>
    </location>
</feature>
<gene>
    <name evidence="3" type="ORF">Tci_041343</name>
</gene>
<proteinExistence type="predicted"/>
<feature type="region of interest" description="Disordered" evidence="1">
    <location>
        <begin position="546"/>
        <end position="580"/>
    </location>
</feature>
<keyword evidence="3" id="KW-0808">Transferase</keyword>
<dbReference type="InterPro" id="IPR005162">
    <property type="entry name" value="Retrotrans_gag_dom"/>
</dbReference>